<comment type="subcellular location">
    <subcellularLocation>
        <location evidence="2">Cytoplasm</location>
    </subcellularLocation>
</comment>
<comment type="similarity">
    <text evidence="1 2">Belongs to the universal stress protein A family.</text>
</comment>
<dbReference type="InterPro" id="IPR014729">
    <property type="entry name" value="Rossmann-like_a/b/a_fold"/>
</dbReference>
<accession>A0ABY4PDS8</accession>
<name>A0ABY4PDS8_9LACO</name>
<dbReference type="CDD" id="cd00293">
    <property type="entry name" value="USP-like"/>
    <property type="match status" value="1"/>
</dbReference>
<dbReference type="InterPro" id="IPR006015">
    <property type="entry name" value="Universal_stress_UspA"/>
</dbReference>
<evidence type="ECO:0000313" key="5">
    <source>
        <dbReference type="Proteomes" id="UP000831947"/>
    </source>
</evidence>
<feature type="domain" description="UspA" evidence="3">
    <location>
        <begin position="5"/>
        <end position="144"/>
    </location>
</feature>
<evidence type="ECO:0000256" key="2">
    <source>
        <dbReference type="PIRNR" id="PIRNR006276"/>
    </source>
</evidence>
<evidence type="ECO:0000256" key="1">
    <source>
        <dbReference type="ARBA" id="ARBA00008791"/>
    </source>
</evidence>
<gene>
    <name evidence="4" type="ORF">MOO47_01120</name>
</gene>
<dbReference type="InterPro" id="IPR006016">
    <property type="entry name" value="UspA"/>
</dbReference>
<keyword evidence="2" id="KW-0963">Cytoplasm</keyword>
<dbReference type="Pfam" id="PF00582">
    <property type="entry name" value="Usp"/>
    <property type="match status" value="1"/>
</dbReference>
<protein>
    <recommendedName>
        <fullName evidence="2">Universal stress protein</fullName>
    </recommendedName>
</protein>
<dbReference type="PIRSF" id="PIRSF006276">
    <property type="entry name" value="UspA"/>
    <property type="match status" value="1"/>
</dbReference>
<proteinExistence type="inferred from homology"/>
<reference evidence="4 5" key="1">
    <citation type="journal article" date="2022" name="Int. J. Syst. Evol. Microbiol.">
        <title>Apilactobacillus apisilvae sp. nov., Nicolia spurrieriana gen. nov. sp. nov., Bombilactobacillus folatiphilus sp. nov. and Bombilactobacillus thymidiniphilus sp. nov., four new lactic acid bacterial isolates from stingless bees Tetragonula carbonaria and Austroplebeia australis.</title>
        <authorList>
            <person name="Oliphant S.A."/>
            <person name="Watson-Haigh N.S."/>
            <person name="Sumby K.M."/>
            <person name="Gardner J."/>
            <person name="Groom S."/>
            <person name="Jiranek V."/>
        </authorList>
    </citation>
    <scope>NUCLEOTIDE SEQUENCE [LARGE SCALE GENOMIC DNA]</scope>
    <source>
        <strain evidence="4 5">SG4_A1</strain>
    </source>
</reference>
<dbReference type="SUPFAM" id="SSF52402">
    <property type="entry name" value="Adenine nucleotide alpha hydrolases-like"/>
    <property type="match status" value="1"/>
</dbReference>
<dbReference type="PRINTS" id="PR01438">
    <property type="entry name" value="UNVRSLSTRESS"/>
</dbReference>
<dbReference type="Proteomes" id="UP000831947">
    <property type="component" value="Chromosome"/>
</dbReference>
<keyword evidence="5" id="KW-1185">Reference proteome</keyword>
<dbReference type="RefSeq" id="WP_249513019.1">
    <property type="nucleotide sequence ID" value="NZ_CP093365.1"/>
</dbReference>
<evidence type="ECO:0000313" key="4">
    <source>
        <dbReference type="EMBL" id="UQS83834.1"/>
    </source>
</evidence>
<sequence length="150" mass="16558">MTQPYQNILVAVDGSYAAEVAFNKALKIAHNNQAHLHIVQVLDTRSFQQVSSFDSQKVQQVTDKSKQNLDEYQKTALQRGIKHVSATLKYGAPKTTIALTYPKECNIDLIIVGATGLNAVERLLIGSVTEFTIQHAACDVMVVRTKLSDE</sequence>
<evidence type="ECO:0000259" key="3">
    <source>
        <dbReference type="Pfam" id="PF00582"/>
    </source>
</evidence>
<dbReference type="PANTHER" id="PTHR46268">
    <property type="entry name" value="STRESS RESPONSE PROTEIN NHAX"/>
    <property type="match status" value="1"/>
</dbReference>
<dbReference type="Gene3D" id="3.40.50.620">
    <property type="entry name" value="HUPs"/>
    <property type="match status" value="1"/>
</dbReference>
<dbReference type="EMBL" id="CP093365">
    <property type="protein sequence ID" value="UQS83834.1"/>
    <property type="molecule type" value="Genomic_DNA"/>
</dbReference>
<organism evidence="4 5">
    <name type="scientific">Bombilactobacillus thymidiniphilus</name>
    <dbReference type="NCBI Taxonomy" id="2923363"/>
    <lineage>
        <taxon>Bacteria</taxon>
        <taxon>Bacillati</taxon>
        <taxon>Bacillota</taxon>
        <taxon>Bacilli</taxon>
        <taxon>Lactobacillales</taxon>
        <taxon>Lactobacillaceae</taxon>
        <taxon>Bombilactobacillus</taxon>
    </lineage>
</organism>
<dbReference type="PANTHER" id="PTHR46268:SF6">
    <property type="entry name" value="UNIVERSAL STRESS PROTEIN UP12"/>
    <property type="match status" value="1"/>
</dbReference>